<feature type="region of interest" description="Disordered" evidence="1">
    <location>
        <begin position="1"/>
        <end position="20"/>
    </location>
</feature>
<keyword evidence="3" id="KW-1185">Reference proteome</keyword>
<organism evidence="2 3">
    <name type="scientific">Chrysodeixis includens</name>
    <name type="common">Soybean looper</name>
    <name type="synonym">Pseudoplusia includens</name>
    <dbReference type="NCBI Taxonomy" id="689277"/>
    <lineage>
        <taxon>Eukaryota</taxon>
        <taxon>Metazoa</taxon>
        <taxon>Ecdysozoa</taxon>
        <taxon>Arthropoda</taxon>
        <taxon>Hexapoda</taxon>
        <taxon>Insecta</taxon>
        <taxon>Pterygota</taxon>
        <taxon>Neoptera</taxon>
        <taxon>Endopterygota</taxon>
        <taxon>Lepidoptera</taxon>
        <taxon>Glossata</taxon>
        <taxon>Ditrysia</taxon>
        <taxon>Noctuoidea</taxon>
        <taxon>Noctuidae</taxon>
        <taxon>Plusiinae</taxon>
        <taxon>Chrysodeixis</taxon>
    </lineage>
</organism>
<evidence type="ECO:0000313" key="2">
    <source>
        <dbReference type="EMBL" id="CAH0597900.1"/>
    </source>
</evidence>
<name>A0A9P0BZ75_CHRIL</name>
<dbReference type="EMBL" id="LR824027">
    <property type="protein sequence ID" value="CAH0597900.1"/>
    <property type="molecule type" value="Genomic_DNA"/>
</dbReference>
<reference evidence="2" key="1">
    <citation type="submission" date="2021-12" db="EMBL/GenBank/DDBJ databases">
        <authorList>
            <person name="King R."/>
        </authorList>
    </citation>
    <scope>NUCLEOTIDE SEQUENCE</scope>
</reference>
<sequence length="119" mass="13115">MSENLEPAVITSQPVSDPANLENNELNVTSQVTDIIDPSASVDQEQLQQTQEESAAMCESVCEWLEAIGDILCCCTAENICCGAWICSCYENYCCQSCFLEGICDDSIWIEECCKCIFS</sequence>
<evidence type="ECO:0000256" key="1">
    <source>
        <dbReference type="SAM" id="MobiDB-lite"/>
    </source>
</evidence>
<proteinExistence type="predicted"/>
<gene>
    <name evidence="2" type="ORF">CINC_LOCUS7975</name>
</gene>
<protein>
    <submittedName>
        <fullName evidence="2">Uncharacterized protein</fullName>
    </submittedName>
</protein>
<evidence type="ECO:0000313" key="3">
    <source>
        <dbReference type="Proteomes" id="UP001154114"/>
    </source>
</evidence>
<dbReference type="AlphaFoldDB" id="A0A9P0BZ75"/>
<dbReference type="Proteomes" id="UP001154114">
    <property type="component" value="Chromosome 24"/>
</dbReference>
<feature type="compositionally biased region" description="Polar residues" evidence="1">
    <location>
        <begin position="10"/>
        <end position="20"/>
    </location>
</feature>
<accession>A0A9P0BZ75</accession>